<dbReference type="Proteomes" id="UP000664122">
    <property type="component" value="Unassembled WGS sequence"/>
</dbReference>
<feature type="compositionally biased region" description="Basic and acidic residues" evidence="1">
    <location>
        <begin position="1"/>
        <end position="18"/>
    </location>
</feature>
<sequence>MTGSDMRRASLEELKAMDEAGELAHPSNSPDGEDLGDKFWQDAELHPPRTTAVVSLTLSQSTIDFFKGRANDPESTMSDILEAYVASHNS</sequence>
<dbReference type="AlphaFoldDB" id="A0A939FWF3"/>
<dbReference type="EMBL" id="JAFMPP010000001">
    <property type="protein sequence ID" value="MBO0661303.1"/>
    <property type="molecule type" value="Genomic_DNA"/>
</dbReference>
<proteinExistence type="predicted"/>
<comment type="caution">
    <text evidence="2">The sequence shown here is derived from an EMBL/GenBank/DDBJ whole genome shotgun (WGS) entry which is preliminary data.</text>
</comment>
<evidence type="ECO:0000313" key="3">
    <source>
        <dbReference type="Proteomes" id="UP000664122"/>
    </source>
</evidence>
<accession>A0A939FWF3</accession>
<name>A0A939FWF3_9HYPH</name>
<organism evidence="2 3">
    <name type="scientific">Jiella flava</name>
    <dbReference type="NCBI Taxonomy" id="2816857"/>
    <lineage>
        <taxon>Bacteria</taxon>
        <taxon>Pseudomonadati</taxon>
        <taxon>Pseudomonadota</taxon>
        <taxon>Alphaproteobacteria</taxon>
        <taxon>Hyphomicrobiales</taxon>
        <taxon>Aurantimonadaceae</taxon>
        <taxon>Jiella</taxon>
    </lineage>
</organism>
<dbReference type="RefSeq" id="WP_207256136.1">
    <property type="nucleotide sequence ID" value="NZ_JAFMPP010000001.1"/>
</dbReference>
<gene>
    <name evidence="2" type="ORF">J1C48_01830</name>
</gene>
<evidence type="ECO:0000313" key="2">
    <source>
        <dbReference type="EMBL" id="MBO0661303.1"/>
    </source>
</evidence>
<reference evidence="2" key="1">
    <citation type="submission" date="2021-03" db="EMBL/GenBank/DDBJ databases">
        <title>Whole genome sequence of Jiella sp. CQZ9-1.</title>
        <authorList>
            <person name="Tuo L."/>
        </authorList>
    </citation>
    <scope>NUCLEOTIDE SEQUENCE</scope>
    <source>
        <strain evidence="2">CQZ9-1</strain>
    </source>
</reference>
<evidence type="ECO:0008006" key="4">
    <source>
        <dbReference type="Google" id="ProtNLM"/>
    </source>
</evidence>
<protein>
    <recommendedName>
        <fullName evidence="4">BrnA antitoxin of type II toxin-antitoxin system</fullName>
    </recommendedName>
</protein>
<evidence type="ECO:0000256" key="1">
    <source>
        <dbReference type="SAM" id="MobiDB-lite"/>
    </source>
</evidence>
<keyword evidence="3" id="KW-1185">Reference proteome</keyword>
<feature type="region of interest" description="Disordered" evidence="1">
    <location>
        <begin position="1"/>
        <end position="39"/>
    </location>
</feature>